<evidence type="ECO:0000256" key="5">
    <source>
        <dbReference type="ARBA" id="ARBA00023014"/>
    </source>
</evidence>
<dbReference type="GO" id="GO:0046872">
    <property type="term" value="F:metal ion binding"/>
    <property type="evidence" value="ECO:0007669"/>
    <property type="project" value="UniProtKB-KW"/>
</dbReference>
<keyword evidence="11" id="KW-1185">Reference proteome</keyword>
<dbReference type="Pfam" id="PF00376">
    <property type="entry name" value="MerR"/>
    <property type="match status" value="1"/>
</dbReference>
<dbReference type="CDD" id="cd01110">
    <property type="entry name" value="HTH_SoxR"/>
    <property type="match status" value="1"/>
</dbReference>
<keyword evidence="4" id="KW-0408">Iron</keyword>
<keyword evidence="6" id="KW-0805">Transcription regulation</keyword>
<dbReference type="InterPro" id="IPR015358">
    <property type="entry name" value="Tscrpt_reg_MerR_DNA-bd"/>
</dbReference>
<feature type="domain" description="HTH merR-type" evidence="9">
    <location>
        <begin position="28"/>
        <end position="96"/>
    </location>
</feature>
<evidence type="ECO:0000259" key="9">
    <source>
        <dbReference type="PROSITE" id="PS50937"/>
    </source>
</evidence>
<dbReference type="EMBL" id="NHNI01000001">
    <property type="protein sequence ID" value="OZY86417.1"/>
    <property type="molecule type" value="Genomic_DNA"/>
</dbReference>
<dbReference type="NCBIfam" id="TIGR01950">
    <property type="entry name" value="SoxR"/>
    <property type="match status" value="1"/>
</dbReference>
<evidence type="ECO:0000256" key="6">
    <source>
        <dbReference type="ARBA" id="ARBA00023015"/>
    </source>
</evidence>
<keyword evidence="2" id="KW-0001">2Fe-2S</keyword>
<proteinExistence type="predicted"/>
<evidence type="ECO:0000313" key="11">
    <source>
        <dbReference type="Proteomes" id="UP000216101"/>
    </source>
</evidence>
<dbReference type="GO" id="GO:0003677">
    <property type="term" value="F:DNA binding"/>
    <property type="evidence" value="ECO:0007669"/>
    <property type="project" value="UniProtKB-KW"/>
</dbReference>
<dbReference type="Gene3D" id="1.10.1660.10">
    <property type="match status" value="1"/>
</dbReference>
<dbReference type="SUPFAM" id="SSF46955">
    <property type="entry name" value="Putative DNA-binding domain"/>
    <property type="match status" value="1"/>
</dbReference>
<gene>
    <name evidence="10" type="ORF">CBP51_05150</name>
</gene>
<evidence type="ECO:0000256" key="2">
    <source>
        <dbReference type="ARBA" id="ARBA00022714"/>
    </source>
</evidence>
<sequence length="173" mass="19055">MQSECTIKPQVNLRSIAVTKHKMCSERELSVGEVAARSGVAVSAVHFYEAKGLIVSIRNAGNQRRYAPSVLRYIAIIKVAQRVGIPLGEIERVLGRYQPEAKAGKAQWSRAAAKWRESLDERIQKLQRLRDELNSCIGCGCLSLRDCPLRNPDDVLGAQGSGARILERADDGV</sequence>
<dbReference type="AlphaFoldDB" id="A0A266Q949"/>
<keyword evidence="5" id="KW-0411">Iron-sulfur</keyword>
<accession>A0A266Q949</accession>
<keyword evidence="3" id="KW-0479">Metal-binding</keyword>
<dbReference type="InterPro" id="IPR047057">
    <property type="entry name" value="MerR_fam"/>
</dbReference>
<organism evidence="10 11">
    <name type="scientific">Cellvibrio mixtus</name>
    <dbReference type="NCBI Taxonomy" id="39650"/>
    <lineage>
        <taxon>Bacteria</taxon>
        <taxon>Pseudomonadati</taxon>
        <taxon>Pseudomonadota</taxon>
        <taxon>Gammaproteobacteria</taxon>
        <taxon>Cellvibrionales</taxon>
        <taxon>Cellvibrionaceae</taxon>
        <taxon>Cellvibrio</taxon>
    </lineage>
</organism>
<keyword evidence="7" id="KW-0238">DNA-binding</keyword>
<keyword evidence="8" id="KW-0804">Transcription</keyword>
<dbReference type="PANTHER" id="PTHR30204">
    <property type="entry name" value="REDOX-CYCLING DRUG-SENSING TRANSCRIPTIONAL ACTIVATOR SOXR"/>
    <property type="match status" value="1"/>
</dbReference>
<dbReference type="Proteomes" id="UP000216101">
    <property type="component" value="Unassembled WGS sequence"/>
</dbReference>
<evidence type="ECO:0000256" key="4">
    <source>
        <dbReference type="ARBA" id="ARBA00023004"/>
    </source>
</evidence>
<evidence type="ECO:0000313" key="10">
    <source>
        <dbReference type="EMBL" id="OZY86417.1"/>
    </source>
</evidence>
<dbReference type="PANTHER" id="PTHR30204:SF0">
    <property type="entry name" value="REDOX-SENSITIVE TRANSCRIPTIONAL ACTIVATOR SOXR"/>
    <property type="match status" value="1"/>
</dbReference>
<evidence type="ECO:0000256" key="7">
    <source>
        <dbReference type="ARBA" id="ARBA00023125"/>
    </source>
</evidence>
<dbReference type="PRINTS" id="PR00040">
    <property type="entry name" value="HTHMERR"/>
</dbReference>
<dbReference type="Pfam" id="PF09278">
    <property type="entry name" value="MerR-DNA-bind"/>
    <property type="match status" value="1"/>
</dbReference>
<dbReference type="InterPro" id="IPR010211">
    <property type="entry name" value="Redox-sen_tscrpt-act_SoxR"/>
</dbReference>
<dbReference type="InterPro" id="IPR009061">
    <property type="entry name" value="DNA-bd_dom_put_sf"/>
</dbReference>
<protein>
    <recommendedName>
        <fullName evidence="1">Redox-sensitive transcriptional activator SoxR</fullName>
    </recommendedName>
</protein>
<comment type="caution">
    <text evidence="10">The sequence shown here is derived from an EMBL/GenBank/DDBJ whole genome shotgun (WGS) entry which is preliminary data.</text>
</comment>
<evidence type="ECO:0000256" key="8">
    <source>
        <dbReference type="ARBA" id="ARBA00023163"/>
    </source>
</evidence>
<evidence type="ECO:0000256" key="3">
    <source>
        <dbReference type="ARBA" id="ARBA00022723"/>
    </source>
</evidence>
<dbReference type="GO" id="GO:0006979">
    <property type="term" value="P:response to oxidative stress"/>
    <property type="evidence" value="ECO:0007669"/>
    <property type="project" value="InterPro"/>
</dbReference>
<dbReference type="GO" id="GO:0003700">
    <property type="term" value="F:DNA-binding transcription factor activity"/>
    <property type="evidence" value="ECO:0007669"/>
    <property type="project" value="InterPro"/>
</dbReference>
<dbReference type="GO" id="GO:0051537">
    <property type="term" value="F:2 iron, 2 sulfur cluster binding"/>
    <property type="evidence" value="ECO:0007669"/>
    <property type="project" value="UniProtKB-KW"/>
</dbReference>
<name>A0A266Q949_9GAMM</name>
<dbReference type="PROSITE" id="PS00552">
    <property type="entry name" value="HTH_MERR_1"/>
    <property type="match status" value="1"/>
</dbReference>
<dbReference type="PROSITE" id="PS50937">
    <property type="entry name" value="HTH_MERR_2"/>
    <property type="match status" value="1"/>
</dbReference>
<evidence type="ECO:0000256" key="1">
    <source>
        <dbReference type="ARBA" id="ARBA00014474"/>
    </source>
</evidence>
<dbReference type="SMART" id="SM00422">
    <property type="entry name" value="HTH_MERR"/>
    <property type="match status" value="1"/>
</dbReference>
<dbReference type="InterPro" id="IPR000551">
    <property type="entry name" value="MerR-type_HTH_dom"/>
</dbReference>
<reference evidence="11" key="1">
    <citation type="submission" date="2017-05" db="EMBL/GenBank/DDBJ databases">
        <authorList>
            <person name="Barney B.M."/>
        </authorList>
    </citation>
    <scope>NUCLEOTIDE SEQUENCE [LARGE SCALE GENOMIC DNA]</scope>
    <source>
        <strain evidence="11">PSBB022</strain>
    </source>
</reference>